<comment type="caution">
    <text evidence="1">The sequence shown here is derived from an EMBL/GenBank/DDBJ whole genome shotgun (WGS) entry which is preliminary data.</text>
</comment>
<evidence type="ECO:0000313" key="2">
    <source>
        <dbReference type="Proteomes" id="UP000012062"/>
    </source>
</evidence>
<protein>
    <submittedName>
        <fullName evidence="1">Uncharacterized protein</fullName>
    </submittedName>
</protein>
<dbReference type="STRING" id="1297569.MESS2_1570075"/>
<keyword evidence="2" id="KW-1185">Reference proteome</keyword>
<accession>M5EMT0</accession>
<dbReference type="AlphaFoldDB" id="M5EMT0"/>
<organism evidence="1 2">
    <name type="scientific">Mesorhizobium metallidurans STM 2683</name>
    <dbReference type="NCBI Taxonomy" id="1297569"/>
    <lineage>
        <taxon>Bacteria</taxon>
        <taxon>Pseudomonadati</taxon>
        <taxon>Pseudomonadota</taxon>
        <taxon>Alphaproteobacteria</taxon>
        <taxon>Hyphomicrobiales</taxon>
        <taxon>Phyllobacteriaceae</taxon>
        <taxon>Mesorhizobium</taxon>
    </lineage>
</organism>
<sequence length="23" mass="2814">MRSKFFQCKSLSQNRCALLREMH</sequence>
<name>M5EMT0_9HYPH</name>
<proteinExistence type="predicted"/>
<gene>
    <name evidence="1" type="ORF">MESS2_1570075</name>
</gene>
<evidence type="ECO:0000313" key="1">
    <source>
        <dbReference type="EMBL" id="CCV05470.1"/>
    </source>
</evidence>
<dbReference type="EMBL" id="CAUM01000065">
    <property type="protein sequence ID" value="CCV05470.1"/>
    <property type="molecule type" value="Genomic_DNA"/>
</dbReference>
<reference evidence="1 2" key="1">
    <citation type="submission" date="2013-02" db="EMBL/GenBank/DDBJ databases">
        <authorList>
            <person name="Genoscope - CEA"/>
        </authorList>
    </citation>
    <scope>NUCLEOTIDE SEQUENCE [LARGE SCALE GENOMIC DNA]</scope>
    <source>
        <strain evidence="1 2">STM 2683</strain>
    </source>
</reference>
<dbReference type="Proteomes" id="UP000012062">
    <property type="component" value="Unassembled WGS sequence"/>
</dbReference>